<keyword evidence="1 4" id="KW-0489">Methyltransferase</keyword>
<gene>
    <name evidence="4" type="ORF">J421_4973</name>
</gene>
<dbReference type="HOGENOM" id="CLU_069129_8_1_0"/>
<organism evidence="4 5">
    <name type="scientific">Gemmatirosa kalamazoonensis</name>
    <dbReference type="NCBI Taxonomy" id="861299"/>
    <lineage>
        <taxon>Bacteria</taxon>
        <taxon>Pseudomonadati</taxon>
        <taxon>Gemmatimonadota</taxon>
        <taxon>Gemmatimonadia</taxon>
        <taxon>Gemmatimonadales</taxon>
        <taxon>Gemmatimonadaceae</taxon>
        <taxon>Gemmatirosa</taxon>
    </lineage>
</organism>
<name>W0RSD7_9BACT</name>
<dbReference type="SUPFAM" id="SSF53335">
    <property type="entry name" value="S-adenosyl-L-methionine-dependent methyltransferases"/>
    <property type="match status" value="1"/>
</dbReference>
<dbReference type="GO" id="GO:0032259">
    <property type="term" value="P:methylation"/>
    <property type="evidence" value="ECO:0007669"/>
    <property type="project" value="UniProtKB-KW"/>
</dbReference>
<dbReference type="Pfam" id="PF13649">
    <property type="entry name" value="Methyltransf_25"/>
    <property type="match status" value="1"/>
</dbReference>
<keyword evidence="4" id="KW-0614">Plasmid</keyword>
<proteinExistence type="predicted"/>
<dbReference type="AlphaFoldDB" id="W0RSD7"/>
<evidence type="ECO:0000256" key="2">
    <source>
        <dbReference type="ARBA" id="ARBA00022679"/>
    </source>
</evidence>
<evidence type="ECO:0000313" key="5">
    <source>
        <dbReference type="Proteomes" id="UP000019151"/>
    </source>
</evidence>
<dbReference type="GO" id="GO:0008168">
    <property type="term" value="F:methyltransferase activity"/>
    <property type="evidence" value="ECO:0007669"/>
    <property type="project" value="UniProtKB-KW"/>
</dbReference>
<evidence type="ECO:0000256" key="1">
    <source>
        <dbReference type="ARBA" id="ARBA00022603"/>
    </source>
</evidence>
<dbReference type="PANTHER" id="PTHR43861">
    <property type="entry name" value="TRANS-ACONITATE 2-METHYLTRANSFERASE-RELATED"/>
    <property type="match status" value="1"/>
</dbReference>
<dbReference type="InParanoid" id="W0RSD7"/>
<keyword evidence="2 4" id="KW-0808">Transferase</keyword>
<dbReference type="KEGG" id="gba:J421_4973"/>
<protein>
    <submittedName>
        <fullName evidence="4">Methyltransferase type 11</fullName>
    </submittedName>
</protein>
<dbReference type="CDD" id="cd02440">
    <property type="entry name" value="AdoMet_MTases"/>
    <property type="match status" value="1"/>
</dbReference>
<dbReference type="Proteomes" id="UP000019151">
    <property type="component" value="Plasmid 1"/>
</dbReference>
<accession>W0RSD7</accession>
<evidence type="ECO:0000259" key="3">
    <source>
        <dbReference type="Pfam" id="PF13649"/>
    </source>
</evidence>
<sequence length="266" mass="29075">MPADAAEPDDPPTMTDTTCYDALAARYHLLYADWEWSIARQGAALAGLLGELGVCAGARVHDAACGIGTQTIGLAQRGYRLSASDLSPGAAARARDELARRGATADVRVADMRALPVLLREPIDAVIACDNAVPHLLTDDEILKAFRGFRAVLRPGGALVVSVRDYAAMARQDPDVHPYGLRRVDGRRVLAVQVWEWDDDGRRYDVRIYVTEEEADGLCTTTVHRSRYYAVSIARLTELALQAGFRRVERRDGVLFQPVLVASVES</sequence>
<dbReference type="InterPro" id="IPR041698">
    <property type="entry name" value="Methyltransf_25"/>
</dbReference>
<reference evidence="4 5" key="1">
    <citation type="journal article" date="2014" name="Genome Announc.">
        <title>Genome Sequence and Methylome of Soil Bacterium Gemmatirosa kalamazoonensis KBS708T, a Member of the Rarely Cultivated Gemmatimonadetes Phylum.</title>
        <authorList>
            <person name="Debruyn J.M."/>
            <person name="Radosevich M."/>
            <person name="Wommack K.E."/>
            <person name="Polson S.W."/>
            <person name="Hauser L.J."/>
            <person name="Fawaz M.N."/>
            <person name="Korlach J."/>
            <person name="Tsai Y.C."/>
        </authorList>
    </citation>
    <scope>NUCLEOTIDE SEQUENCE [LARGE SCALE GENOMIC DNA]</scope>
    <source>
        <strain evidence="4 5">KBS708</strain>
        <plasmid evidence="5">Plasmid 1</plasmid>
    </source>
</reference>
<geneLocation type="plasmid" evidence="4 5">
    <name>1</name>
</geneLocation>
<feature type="domain" description="Methyltransferase" evidence="3">
    <location>
        <begin position="60"/>
        <end position="157"/>
    </location>
</feature>
<dbReference type="Gene3D" id="3.40.50.150">
    <property type="entry name" value="Vaccinia Virus protein VP39"/>
    <property type="match status" value="1"/>
</dbReference>
<dbReference type="PANTHER" id="PTHR43861:SF1">
    <property type="entry name" value="TRANS-ACONITATE 2-METHYLTRANSFERASE"/>
    <property type="match status" value="1"/>
</dbReference>
<dbReference type="EMBL" id="CP007129">
    <property type="protein sequence ID" value="AHG92508.1"/>
    <property type="molecule type" value="Genomic_DNA"/>
</dbReference>
<dbReference type="InterPro" id="IPR029063">
    <property type="entry name" value="SAM-dependent_MTases_sf"/>
</dbReference>
<keyword evidence="5" id="KW-1185">Reference proteome</keyword>
<evidence type="ECO:0000313" key="4">
    <source>
        <dbReference type="EMBL" id="AHG92508.1"/>
    </source>
</evidence>